<dbReference type="PROSITE" id="PS50293">
    <property type="entry name" value="TPR_REGION"/>
    <property type="match status" value="1"/>
</dbReference>
<dbReference type="InterPro" id="IPR019734">
    <property type="entry name" value="TPR_rpt"/>
</dbReference>
<feature type="chain" id="PRO_5037097839" evidence="4">
    <location>
        <begin position="26"/>
        <end position="563"/>
    </location>
</feature>
<reference evidence="5" key="1">
    <citation type="journal article" date="2021" name="Antonie Van Leeuwenhoek">
        <title>Draft genome and description of Waterburya agarophytonicola gen. nov. sp. nov. (Pleurocapsales, Cyanobacteria): a seaweed symbiont.</title>
        <authorList>
            <person name="Bonthond G."/>
            <person name="Shalygin S."/>
            <person name="Bayer T."/>
            <person name="Weinberger F."/>
        </authorList>
    </citation>
    <scope>NUCLEOTIDE SEQUENCE</scope>
    <source>
        <strain evidence="5">KI4</strain>
    </source>
</reference>
<gene>
    <name evidence="5" type="ORF">I4641_09865</name>
</gene>
<dbReference type="Pfam" id="PF00515">
    <property type="entry name" value="TPR_1"/>
    <property type="match status" value="1"/>
</dbReference>
<evidence type="ECO:0000313" key="5">
    <source>
        <dbReference type="EMBL" id="MCC0177282.1"/>
    </source>
</evidence>
<dbReference type="PROSITE" id="PS50005">
    <property type="entry name" value="TPR"/>
    <property type="match status" value="3"/>
</dbReference>
<sequence length="563" mass="63234">MMKYFLPTVLGAATIALIQPQATLAQTAIQTDARAIAEHFTVKVNPDGAWGSGAIVGKKNNVYYVLTARHVVDDIRAGEELWLITHDNQDYQVDVDAIELLPNNIDLALIQFTSDRDYPVATISQYNYRLYEPRDYDNNSNSNALENKQYVYVSGWPLREEKRVFNPGFLFDNSASAVSAPDVANPDDNFGGYELIYTNLTHPGMSGGAVVDTAGRLIGIHGRGDGRVIGEEDEIIRQYLDEVGGNSVKIKIGLSLGIPIQSFLSWAADRPINDYLSVENTAPPNLNSNNLKSWQPPLSVTDKSNPYHWIEKGNQLWRIGRVAEARGSFERAIELEEDLYLAWFAKGFTLGFDRQFDRALTACDRAIKLNVLPTKIKYESFRCKAGALQQLQRPAEALTALNKALEINSNNSADWMLQGELYFALKEYEAALKSLDRAVELRENQNITPSSLLHNNRALIALELSQYELALEEVDKAIAIDSSFAPAWRNKGLILETIDRNQESLTAYHKALELDPKDYNTWTNIGFTLYKLQRYQDAKQSFEKALEINPNYQPAIDNLNAIN</sequence>
<dbReference type="Gene3D" id="2.40.10.10">
    <property type="entry name" value="Trypsin-like serine proteases"/>
    <property type="match status" value="2"/>
</dbReference>
<dbReference type="PANTHER" id="PTHR44943">
    <property type="entry name" value="CELLULOSE SYNTHASE OPERON PROTEIN C"/>
    <property type="match status" value="1"/>
</dbReference>
<feature type="signal peptide" evidence="4">
    <location>
        <begin position="1"/>
        <end position="25"/>
    </location>
</feature>
<keyword evidence="4" id="KW-0732">Signal</keyword>
<dbReference type="InterPro" id="IPR009003">
    <property type="entry name" value="Peptidase_S1_PA"/>
</dbReference>
<evidence type="ECO:0000256" key="4">
    <source>
        <dbReference type="SAM" id="SignalP"/>
    </source>
</evidence>
<comment type="caution">
    <text evidence="5">The sequence shown here is derived from an EMBL/GenBank/DDBJ whole genome shotgun (WGS) entry which is preliminary data.</text>
</comment>
<evidence type="ECO:0000256" key="3">
    <source>
        <dbReference type="PROSITE-ProRule" id="PRU00339"/>
    </source>
</evidence>
<keyword evidence="1" id="KW-0677">Repeat</keyword>
<name>A0A964FFR1_9CYAN</name>
<dbReference type="Gene3D" id="1.25.40.10">
    <property type="entry name" value="Tetratricopeptide repeat domain"/>
    <property type="match status" value="2"/>
</dbReference>
<evidence type="ECO:0000313" key="6">
    <source>
        <dbReference type="Proteomes" id="UP000729733"/>
    </source>
</evidence>
<accession>A0A964FFR1</accession>
<dbReference type="SUPFAM" id="SSF50494">
    <property type="entry name" value="Trypsin-like serine proteases"/>
    <property type="match status" value="1"/>
</dbReference>
<dbReference type="AlphaFoldDB" id="A0A964FFR1"/>
<dbReference type="InterPro" id="IPR043504">
    <property type="entry name" value="Peptidase_S1_PA_chymotrypsin"/>
</dbReference>
<dbReference type="GO" id="GO:0008233">
    <property type="term" value="F:peptidase activity"/>
    <property type="evidence" value="ECO:0007669"/>
    <property type="project" value="UniProtKB-KW"/>
</dbReference>
<dbReference type="SMART" id="SM00028">
    <property type="entry name" value="TPR"/>
    <property type="match status" value="7"/>
</dbReference>
<dbReference type="SUPFAM" id="SSF48452">
    <property type="entry name" value="TPR-like"/>
    <property type="match status" value="2"/>
</dbReference>
<keyword evidence="5" id="KW-0378">Hydrolase</keyword>
<evidence type="ECO:0000256" key="2">
    <source>
        <dbReference type="ARBA" id="ARBA00022803"/>
    </source>
</evidence>
<feature type="repeat" description="TPR" evidence="3">
    <location>
        <begin position="485"/>
        <end position="518"/>
    </location>
</feature>
<feature type="repeat" description="TPR" evidence="3">
    <location>
        <begin position="519"/>
        <end position="552"/>
    </location>
</feature>
<dbReference type="EMBL" id="JADWDC010000019">
    <property type="protein sequence ID" value="MCC0177282.1"/>
    <property type="molecule type" value="Genomic_DNA"/>
</dbReference>
<dbReference type="Pfam" id="PF13365">
    <property type="entry name" value="Trypsin_2"/>
    <property type="match status" value="1"/>
</dbReference>
<keyword evidence="6" id="KW-1185">Reference proteome</keyword>
<proteinExistence type="predicted"/>
<keyword evidence="5" id="KW-0645">Protease</keyword>
<dbReference type="InterPro" id="IPR051685">
    <property type="entry name" value="Ycf3/AcsC/BcsC/TPR_MFPF"/>
</dbReference>
<dbReference type="GO" id="GO:0006508">
    <property type="term" value="P:proteolysis"/>
    <property type="evidence" value="ECO:0007669"/>
    <property type="project" value="UniProtKB-KW"/>
</dbReference>
<dbReference type="RefSeq" id="WP_229640345.1">
    <property type="nucleotide sequence ID" value="NZ_JADWDC010000019.1"/>
</dbReference>
<keyword evidence="2 3" id="KW-0802">TPR repeat</keyword>
<dbReference type="Pfam" id="PF13432">
    <property type="entry name" value="TPR_16"/>
    <property type="match status" value="2"/>
</dbReference>
<evidence type="ECO:0000256" key="1">
    <source>
        <dbReference type="ARBA" id="ARBA00022737"/>
    </source>
</evidence>
<dbReference type="PANTHER" id="PTHR44943:SF4">
    <property type="entry name" value="TPR REPEAT-CONTAINING PROTEIN MJ0798"/>
    <property type="match status" value="1"/>
</dbReference>
<organism evidence="5 6">
    <name type="scientific">Waterburya agarophytonicola KI4</name>
    <dbReference type="NCBI Taxonomy" id="2874699"/>
    <lineage>
        <taxon>Bacteria</taxon>
        <taxon>Bacillati</taxon>
        <taxon>Cyanobacteriota</taxon>
        <taxon>Cyanophyceae</taxon>
        <taxon>Pleurocapsales</taxon>
        <taxon>Hyellaceae</taxon>
        <taxon>Waterburya</taxon>
        <taxon>Waterburya agarophytonicola</taxon>
    </lineage>
</organism>
<dbReference type="Proteomes" id="UP000729733">
    <property type="component" value="Unassembled WGS sequence"/>
</dbReference>
<protein>
    <submittedName>
        <fullName evidence="5">Serine protease</fullName>
    </submittedName>
</protein>
<feature type="repeat" description="TPR" evidence="3">
    <location>
        <begin position="412"/>
        <end position="445"/>
    </location>
</feature>
<dbReference type="InterPro" id="IPR011990">
    <property type="entry name" value="TPR-like_helical_dom_sf"/>
</dbReference>